<dbReference type="HOGENOM" id="CLU_835900_0_0_10"/>
<reference key="1">
    <citation type="submission" date="2010-11" db="EMBL/GenBank/DDBJ databases">
        <title>The complete genome of Paludibacter propionicigenes DSM 17365.</title>
        <authorList>
            <consortium name="US DOE Joint Genome Institute (JGI-PGF)"/>
            <person name="Lucas S."/>
            <person name="Copeland A."/>
            <person name="Lapidus A."/>
            <person name="Bruce D."/>
            <person name="Goodwin L."/>
            <person name="Pitluck S."/>
            <person name="Kyrpides N."/>
            <person name="Mavromatis K."/>
            <person name="Ivanova N."/>
            <person name="Munk A.C."/>
            <person name="Brettin T."/>
            <person name="Detter J.C."/>
            <person name="Han C."/>
            <person name="Tapia R."/>
            <person name="Land M."/>
            <person name="Hauser L."/>
            <person name="Markowitz V."/>
            <person name="Cheng J.-F."/>
            <person name="Hugenholtz P."/>
            <person name="Woyke T."/>
            <person name="Wu D."/>
            <person name="Gronow S."/>
            <person name="Wellnitz S."/>
            <person name="Brambilla E."/>
            <person name="Klenk H.-P."/>
            <person name="Eisen J.A."/>
        </authorList>
    </citation>
    <scope>NUCLEOTIDE SEQUENCE</scope>
    <source>
        <strain>WB4</strain>
    </source>
</reference>
<dbReference type="Proteomes" id="UP000008718">
    <property type="component" value="Chromosome"/>
</dbReference>
<protein>
    <recommendedName>
        <fullName evidence="3">Glycosyl transferase family 11</fullName>
    </recommendedName>
</protein>
<dbReference type="RefSeq" id="WP_013445823.1">
    <property type="nucleotide sequence ID" value="NC_014734.1"/>
</dbReference>
<organism evidence="1 2">
    <name type="scientific">Paludibacter propionicigenes (strain DSM 17365 / JCM 13257 / WB4)</name>
    <dbReference type="NCBI Taxonomy" id="694427"/>
    <lineage>
        <taxon>Bacteria</taxon>
        <taxon>Pseudomonadati</taxon>
        <taxon>Bacteroidota</taxon>
        <taxon>Bacteroidia</taxon>
        <taxon>Bacteroidales</taxon>
        <taxon>Paludibacteraceae</taxon>
        <taxon>Paludibacter</taxon>
    </lineage>
</organism>
<reference evidence="1 2" key="2">
    <citation type="journal article" date="2011" name="Stand. Genomic Sci.">
        <title>Complete genome sequence of Paludibacter propionicigenes type strain (WB4).</title>
        <authorList>
            <person name="Gronow S."/>
            <person name="Munk C."/>
            <person name="Lapidus A."/>
            <person name="Nolan M."/>
            <person name="Lucas S."/>
            <person name="Hammon N."/>
            <person name="Deshpande S."/>
            <person name="Cheng J.F."/>
            <person name="Tapia R."/>
            <person name="Han C."/>
            <person name="Goodwin L."/>
            <person name="Pitluck S."/>
            <person name="Liolios K."/>
            <person name="Ivanova N."/>
            <person name="Mavromatis K."/>
            <person name="Mikhailova N."/>
            <person name="Pati A."/>
            <person name="Chen A."/>
            <person name="Palaniappan K."/>
            <person name="Land M."/>
            <person name="Hauser L."/>
            <person name="Chang Y.J."/>
            <person name="Jeffries C.D."/>
            <person name="Brambilla E."/>
            <person name="Rohde M."/>
            <person name="Goker M."/>
            <person name="Detter J.C."/>
            <person name="Woyke T."/>
            <person name="Bristow J."/>
            <person name="Eisen J.A."/>
            <person name="Markowitz V."/>
            <person name="Hugenholtz P."/>
            <person name="Kyrpides N.C."/>
            <person name="Klenk H.P."/>
        </authorList>
    </citation>
    <scope>NUCLEOTIDE SEQUENCE [LARGE SCALE GENOMIC DNA]</scope>
    <source>
        <strain evidence="2">DSM 17365 / JCM 13257 / WB4</strain>
    </source>
</reference>
<gene>
    <name evidence="1" type="ordered locus">Palpr_2319</name>
</gene>
<dbReference type="STRING" id="694427.Palpr_2319"/>
<name>E4T6W0_PALPW</name>
<proteinExistence type="predicted"/>
<dbReference type="EMBL" id="CP002345">
    <property type="protein sequence ID" value="ADQ80454.1"/>
    <property type="molecule type" value="Genomic_DNA"/>
</dbReference>
<evidence type="ECO:0000313" key="2">
    <source>
        <dbReference type="Proteomes" id="UP000008718"/>
    </source>
</evidence>
<dbReference type="OrthoDB" id="2039912at2"/>
<keyword evidence="2" id="KW-1185">Reference proteome</keyword>
<accession>E4T6W0</accession>
<dbReference type="KEGG" id="ppn:Palpr_2319"/>
<evidence type="ECO:0008006" key="3">
    <source>
        <dbReference type="Google" id="ProtNLM"/>
    </source>
</evidence>
<evidence type="ECO:0000313" key="1">
    <source>
        <dbReference type="EMBL" id="ADQ80454.1"/>
    </source>
</evidence>
<sequence>MTIRQFILKVRRKLWYYLVSSTRNKRIYPYIYKSYWHYLLHGTSAAITSDSCYFGARPNPGAGIGHQIANWIAGFWFAKQFGLKFAHIPFSQQSWETFLGFGDEEMTSVDLVKLKGYKKRLLPLFDEYNTKEIDLVKNIISSFHGKKIVFIAEQDQFYRDQFGVMTEIKDKFYSAKARIDDKLLYSSDYFNIAIHVRRGDIVVGQFNRNENLLMRWQANEYFETVLANVVQTIKPAKPIAIYLFSQGVKEDFKDFDRFENLNFCLDMGAKDSFLHMVYADLLITSKSSFSYKPALLNRGIKVCPKDFWHGYPQTADWILVDQNGVLDEKGVNILRMIK</sequence>
<dbReference type="eggNOG" id="ENOG5033S7E">
    <property type="taxonomic scope" value="Bacteria"/>
</dbReference>
<dbReference type="AlphaFoldDB" id="E4T6W0"/>